<evidence type="ECO:0000313" key="2">
    <source>
        <dbReference type="Proteomes" id="UP001148838"/>
    </source>
</evidence>
<comment type="caution">
    <text evidence="1">The sequence shown here is derived from an EMBL/GenBank/DDBJ whole genome shotgun (WGS) entry which is preliminary data.</text>
</comment>
<proteinExistence type="predicted"/>
<dbReference type="Proteomes" id="UP001148838">
    <property type="component" value="Unassembled WGS sequence"/>
</dbReference>
<protein>
    <submittedName>
        <fullName evidence="1">Uncharacterized protein</fullName>
    </submittedName>
</protein>
<gene>
    <name evidence="1" type="ORF">ANN_23615</name>
</gene>
<keyword evidence="2" id="KW-1185">Reference proteome</keyword>
<dbReference type="EMBL" id="JAJSOF020000025">
    <property type="protein sequence ID" value="KAJ4435042.1"/>
    <property type="molecule type" value="Genomic_DNA"/>
</dbReference>
<sequence length="283" mass="32390">MIDDIKIYGSYEEKRGRQKIGKTGQCWTRNERPTLGQNNMNEMKLLPFLLVPSPALIRSTYMVFEGKRAGHTEKVPKKNGIITLRHRIRNEDIRSQTHIKDAAETADKLKKKWAGHVMRLNTDRCHNPDDLRNYAVKLTGFLEFGKDAATLPPRGFDGHLSILLNESCDWLLTGGDKISVTKTGRGGEISFKEPHHHVQCLSVRLSEVSVSRVQMIIGGEVRQSVSWRPEGKIPLGMQRRRWEDNIKMDLREVGHDGRDWFNLAQGRDQWRAYVGAAMNLRVP</sequence>
<name>A0ABQ8SLM0_PERAM</name>
<reference evidence="1 2" key="1">
    <citation type="journal article" date="2022" name="Allergy">
        <title>Genome assembly and annotation of Periplaneta americana reveal a comprehensive cockroach allergen profile.</title>
        <authorList>
            <person name="Wang L."/>
            <person name="Xiong Q."/>
            <person name="Saelim N."/>
            <person name="Wang L."/>
            <person name="Nong W."/>
            <person name="Wan A.T."/>
            <person name="Shi M."/>
            <person name="Liu X."/>
            <person name="Cao Q."/>
            <person name="Hui J.H.L."/>
            <person name="Sookrung N."/>
            <person name="Leung T.F."/>
            <person name="Tungtrongchitr A."/>
            <person name="Tsui S.K.W."/>
        </authorList>
    </citation>
    <scope>NUCLEOTIDE SEQUENCE [LARGE SCALE GENOMIC DNA]</scope>
    <source>
        <strain evidence="1">PWHHKU_190912</strain>
    </source>
</reference>
<accession>A0ABQ8SLM0</accession>
<evidence type="ECO:0000313" key="1">
    <source>
        <dbReference type="EMBL" id="KAJ4435042.1"/>
    </source>
</evidence>
<organism evidence="1 2">
    <name type="scientific">Periplaneta americana</name>
    <name type="common">American cockroach</name>
    <name type="synonym">Blatta americana</name>
    <dbReference type="NCBI Taxonomy" id="6978"/>
    <lineage>
        <taxon>Eukaryota</taxon>
        <taxon>Metazoa</taxon>
        <taxon>Ecdysozoa</taxon>
        <taxon>Arthropoda</taxon>
        <taxon>Hexapoda</taxon>
        <taxon>Insecta</taxon>
        <taxon>Pterygota</taxon>
        <taxon>Neoptera</taxon>
        <taxon>Polyneoptera</taxon>
        <taxon>Dictyoptera</taxon>
        <taxon>Blattodea</taxon>
        <taxon>Blattoidea</taxon>
        <taxon>Blattidae</taxon>
        <taxon>Blattinae</taxon>
        <taxon>Periplaneta</taxon>
    </lineage>
</organism>